<evidence type="ECO:0000313" key="2">
    <source>
        <dbReference type="EMBL" id="TNM65167.1"/>
    </source>
</evidence>
<proteinExistence type="predicted"/>
<comment type="caution">
    <text evidence="2">The sequence shown here is derived from an EMBL/GenBank/DDBJ whole genome shotgun (WGS) entry which is preliminary data.</text>
</comment>
<gene>
    <name evidence="2" type="ORF">FHP24_02430</name>
</gene>
<name>A0A5C4XPA5_9HYPH</name>
<keyword evidence="3" id="KW-1185">Reference proteome</keyword>
<protein>
    <submittedName>
        <fullName evidence="2">Uncharacterized protein</fullName>
    </submittedName>
</protein>
<accession>A0A5C4XPA5</accession>
<organism evidence="2 3">
    <name type="scientific">Aliirhizobium smilacinae</name>
    <dbReference type="NCBI Taxonomy" id="1395944"/>
    <lineage>
        <taxon>Bacteria</taxon>
        <taxon>Pseudomonadati</taxon>
        <taxon>Pseudomonadota</taxon>
        <taxon>Alphaproteobacteria</taxon>
        <taxon>Hyphomicrobiales</taxon>
        <taxon>Rhizobiaceae</taxon>
        <taxon>Aliirhizobium</taxon>
    </lineage>
</organism>
<evidence type="ECO:0000256" key="1">
    <source>
        <dbReference type="SAM" id="Phobius"/>
    </source>
</evidence>
<dbReference type="AlphaFoldDB" id="A0A5C4XPA5"/>
<keyword evidence="1" id="KW-0472">Membrane</keyword>
<evidence type="ECO:0000313" key="3">
    <source>
        <dbReference type="Proteomes" id="UP000311605"/>
    </source>
</evidence>
<reference evidence="2 3" key="1">
    <citation type="submission" date="2019-06" db="EMBL/GenBank/DDBJ databases">
        <title>The draft genome of Rhizobium smilacinae PTYR-5.</title>
        <authorList>
            <person name="Liu L."/>
            <person name="Li L."/>
            <person name="Zhang X."/>
        </authorList>
    </citation>
    <scope>NUCLEOTIDE SEQUENCE [LARGE SCALE GENOMIC DNA]</scope>
    <source>
        <strain evidence="2 3">PTYR-5</strain>
    </source>
</reference>
<dbReference type="OrthoDB" id="8399280at2"/>
<dbReference type="Proteomes" id="UP000311605">
    <property type="component" value="Unassembled WGS sequence"/>
</dbReference>
<feature type="transmembrane region" description="Helical" evidence="1">
    <location>
        <begin position="12"/>
        <end position="40"/>
    </location>
</feature>
<dbReference type="RefSeq" id="WP_139672351.1">
    <property type="nucleotide sequence ID" value="NZ_VDMN01000001.1"/>
</dbReference>
<dbReference type="EMBL" id="VDMN01000001">
    <property type="protein sequence ID" value="TNM65167.1"/>
    <property type="molecule type" value="Genomic_DNA"/>
</dbReference>
<keyword evidence="1" id="KW-1133">Transmembrane helix</keyword>
<keyword evidence="1" id="KW-0812">Transmembrane</keyword>
<sequence>MPDVIPFIRQRLLLIVLTGAFAALALNIAVPALVLSVMALSRWVVSADLDLAELEGKAA</sequence>